<dbReference type="Gene3D" id="2.60.120.200">
    <property type="match status" value="1"/>
</dbReference>
<dbReference type="OMA" id="HPENMAD"/>
<accession>A7RKH7</accession>
<dbReference type="AlphaFoldDB" id="A7RKH7"/>
<dbReference type="InParanoid" id="A7RKH7"/>
<dbReference type="InterPro" id="IPR051360">
    <property type="entry name" value="Neuronal_Pentraxin_Related"/>
</dbReference>
<name>A7RKH7_NEMVE</name>
<feature type="domain" description="Pentraxin (PTX)" evidence="9">
    <location>
        <begin position="140"/>
        <end position="345"/>
    </location>
</feature>
<proteinExistence type="predicted"/>
<dbReference type="Proteomes" id="UP000001593">
    <property type="component" value="Unassembled WGS sequence"/>
</dbReference>
<dbReference type="Pfam" id="PF00354">
    <property type="entry name" value="Pentaxin"/>
    <property type="match status" value="1"/>
</dbReference>
<keyword evidence="11" id="KW-1185">Reference proteome</keyword>
<dbReference type="InterPro" id="IPR001759">
    <property type="entry name" value="PTX_dom"/>
</dbReference>
<keyword evidence="7" id="KW-0732">Signal</keyword>
<evidence type="ECO:0000259" key="9">
    <source>
        <dbReference type="PROSITE" id="PS51828"/>
    </source>
</evidence>
<dbReference type="SUPFAM" id="SSF49899">
    <property type="entry name" value="Concanavalin A-like lectins/glucanases"/>
    <property type="match status" value="1"/>
</dbReference>
<feature type="signal peptide" evidence="7">
    <location>
        <begin position="1"/>
        <end position="20"/>
    </location>
</feature>
<dbReference type="InterPro" id="IPR003609">
    <property type="entry name" value="Pan_app"/>
</dbReference>
<dbReference type="PANTHER" id="PTHR19277:SF161">
    <property type="entry name" value="LAMININ G DOMAIN-CONTAINING PROTEIN"/>
    <property type="match status" value="1"/>
</dbReference>
<feature type="chain" id="PRO_5002711843" evidence="7">
    <location>
        <begin position="21"/>
        <end position="348"/>
    </location>
</feature>
<evidence type="ECO:0000256" key="4">
    <source>
        <dbReference type="ARBA" id="ARBA00023157"/>
    </source>
</evidence>
<dbReference type="PhylomeDB" id="A7RKH7"/>
<evidence type="ECO:0000259" key="8">
    <source>
        <dbReference type="PROSITE" id="PS50948"/>
    </source>
</evidence>
<dbReference type="eggNOG" id="KOG1565">
    <property type="taxonomic scope" value="Eukaryota"/>
</dbReference>
<dbReference type="GO" id="GO:0046872">
    <property type="term" value="F:metal ion binding"/>
    <property type="evidence" value="ECO:0007669"/>
    <property type="project" value="UniProtKB-KW"/>
</dbReference>
<keyword evidence="3" id="KW-0106">Calcium</keyword>
<dbReference type="PANTHER" id="PTHR19277">
    <property type="entry name" value="PENTRAXIN"/>
    <property type="match status" value="1"/>
</dbReference>
<organism evidence="10 11">
    <name type="scientific">Nematostella vectensis</name>
    <name type="common">Starlet sea anemone</name>
    <dbReference type="NCBI Taxonomy" id="45351"/>
    <lineage>
        <taxon>Eukaryota</taxon>
        <taxon>Metazoa</taxon>
        <taxon>Cnidaria</taxon>
        <taxon>Anthozoa</taxon>
        <taxon>Hexacorallia</taxon>
        <taxon>Actiniaria</taxon>
        <taxon>Edwardsiidae</taxon>
        <taxon>Nematostella</taxon>
    </lineage>
</organism>
<sequence length="348" mass="38523">MLAVSLMLILVKAFWPLTSASDVCRIVNWRFPAEHKALKGHVIANVSVQTSSACETACHQEPNCVSCNFNREELTCQLSDSSEQTHPENMADAPGWTYKAFEDYCIGNTCGWGTTCQVGYGNLEGYRCKCCFDGAQCTEGNFAAHFPHGSHYDMLRYNAQVIEIDSSFTASAWFKTSMAPSSSIQTIFSVNTQYLDGAFFMRLGSGTIRVRVKNIAIDVDSNDLRNGNWHHFAFTWTRATGDWKIFLNGSESFQGTALAPGYALLSGYFVLGQDQDTYNGGYDPKQGFRGILFGVNMWSRVLSKHEIARIASFSSSQVEGDLVKWSDFYPRDAGSQGGIEINCPAKCT</sequence>
<evidence type="ECO:0000256" key="7">
    <source>
        <dbReference type="SAM" id="SignalP"/>
    </source>
</evidence>
<dbReference type="InterPro" id="IPR013320">
    <property type="entry name" value="ConA-like_dom_sf"/>
</dbReference>
<keyword evidence="4" id="KW-1015">Disulfide bond</keyword>
<dbReference type="SMART" id="SM00159">
    <property type="entry name" value="PTX"/>
    <property type="match status" value="1"/>
</dbReference>
<dbReference type="PROSITE" id="PS51828">
    <property type="entry name" value="PTX_2"/>
    <property type="match status" value="1"/>
</dbReference>
<dbReference type="PROSITE" id="PS50948">
    <property type="entry name" value="PAN"/>
    <property type="match status" value="1"/>
</dbReference>
<dbReference type="STRING" id="45351.A7RKH7"/>
<protein>
    <submittedName>
        <fullName evidence="10">Uncharacterized protein</fullName>
    </submittedName>
</protein>
<keyword evidence="2" id="KW-0479">Metal-binding</keyword>
<dbReference type="PRINTS" id="PR00895">
    <property type="entry name" value="PENTAXIN"/>
</dbReference>
<dbReference type="EMBL" id="DS469516">
    <property type="protein sequence ID" value="EDO47985.1"/>
    <property type="molecule type" value="Genomic_DNA"/>
</dbReference>
<dbReference type="SUPFAM" id="SSF57414">
    <property type="entry name" value="Hairpin loop containing domain-like"/>
    <property type="match status" value="1"/>
</dbReference>
<evidence type="ECO:0000256" key="1">
    <source>
        <dbReference type="ARBA" id="ARBA00001913"/>
    </source>
</evidence>
<keyword evidence="5" id="KW-0325">Glycoprotein</keyword>
<comment type="caution">
    <text evidence="6">Lacks conserved residue(s) required for the propagation of feature annotation.</text>
</comment>
<evidence type="ECO:0000313" key="10">
    <source>
        <dbReference type="EMBL" id="EDO47985.1"/>
    </source>
</evidence>
<comment type="cofactor">
    <cofactor evidence="1">
        <name>Ca(2+)</name>
        <dbReference type="ChEBI" id="CHEBI:29108"/>
    </cofactor>
</comment>
<reference evidence="10 11" key="1">
    <citation type="journal article" date="2007" name="Science">
        <title>Sea anemone genome reveals ancestral eumetazoan gene repertoire and genomic organization.</title>
        <authorList>
            <person name="Putnam N.H."/>
            <person name="Srivastava M."/>
            <person name="Hellsten U."/>
            <person name="Dirks B."/>
            <person name="Chapman J."/>
            <person name="Salamov A."/>
            <person name="Terry A."/>
            <person name="Shapiro H."/>
            <person name="Lindquist E."/>
            <person name="Kapitonov V.V."/>
            <person name="Jurka J."/>
            <person name="Genikhovich G."/>
            <person name="Grigoriev I.V."/>
            <person name="Lucas S.M."/>
            <person name="Steele R.E."/>
            <person name="Finnerty J.R."/>
            <person name="Technau U."/>
            <person name="Martindale M.Q."/>
            <person name="Rokhsar D.S."/>
        </authorList>
    </citation>
    <scope>NUCLEOTIDE SEQUENCE [LARGE SCALE GENOMIC DNA]</scope>
    <source>
        <strain evidence="11">CH2 X CH6</strain>
    </source>
</reference>
<dbReference type="Gene3D" id="3.50.4.10">
    <property type="entry name" value="Hepatocyte Growth Factor"/>
    <property type="match status" value="1"/>
</dbReference>
<evidence type="ECO:0000256" key="5">
    <source>
        <dbReference type="ARBA" id="ARBA00023180"/>
    </source>
</evidence>
<evidence type="ECO:0000256" key="2">
    <source>
        <dbReference type="ARBA" id="ARBA00022723"/>
    </source>
</evidence>
<dbReference type="HOGENOM" id="CLU_056073_0_0_1"/>
<evidence type="ECO:0000256" key="3">
    <source>
        <dbReference type="ARBA" id="ARBA00022837"/>
    </source>
</evidence>
<feature type="domain" description="Apple" evidence="8">
    <location>
        <begin position="24"/>
        <end position="105"/>
    </location>
</feature>
<dbReference type="Pfam" id="PF00024">
    <property type="entry name" value="PAN_1"/>
    <property type="match status" value="1"/>
</dbReference>
<gene>
    <name evidence="10" type="ORF">NEMVEDRAFT_v1g198428</name>
</gene>
<evidence type="ECO:0000256" key="6">
    <source>
        <dbReference type="PROSITE-ProRule" id="PRU01172"/>
    </source>
</evidence>
<evidence type="ECO:0000313" key="11">
    <source>
        <dbReference type="Proteomes" id="UP000001593"/>
    </source>
</evidence>